<proteinExistence type="predicted"/>
<name>A0A9X3IV52_9BACT</name>
<organism evidence="1 2">
    <name type="scientific">Nannocystis pusilla</name>
    <dbReference type="NCBI Taxonomy" id="889268"/>
    <lineage>
        <taxon>Bacteria</taxon>
        <taxon>Pseudomonadati</taxon>
        <taxon>Myxococcota</taxon>
        <taxon>Polyangia</taxon>
        <taxon>Nannocystales</taxon>
        <taxon>Nannocystaceae</taxon>
        <taxon>Nannocystis</taxon>
    </lineage>
</organism>
<gene>
    <name evidence="1" type="ORF">OV079_00635</name>
</gene>
<protein>
    <submittedName>
        <fullName evidence="1">Uncharacterized protein</fullName>
    </submittedName>
</protein>
<dbReference type="EMBL" id="JAPNKE010000002">
    <property type="protein sequence ID" value="MCY1004094.1"/>
    <property type="molecule type" value="Genomic_DNA"/>
</dbReference>
<reference evidence="1" key="1">
    <citation type="submission" date="2022-11" db="EMBL/GenBank/DDBJ databases">
        <title>Minimal conservation of predation-associated metabolite biosynthetic gene clusters underscores biosynthetic potential of Myxococcota including descriptions for ten novel species: Archangium lansinium sp. nov., Myxococcus landrumus sp. nov., Nannocystis bai.</title>
        <authorList>
            <person name="Ahearne A."/>
            <person name="Stevens C."/>
            <person name="Phillips K."/>
        </authorList>
    </citation>
    <scope>NUCLEOTIDE SEQUENCE</scope>
    <source>
        <strain evidence="1">Na p29</strain>
    </source>
</reference>
<dbReference type="Proteomes" id="UP001150924">
    <property type="component" value="Unassembled WGS sequence"/>
</dbReference>
<dbReference type="RefSeq" id="WP_267765624.1">
    <property type="nucleotide sequence ID" value="NZ_JAPNKE010000002.1"/>
</dbReference>
<keyword evidence="2" id="KW-1185">Reference proteome</keyword>
<accession>A0A9X3IV52</accession>
<evidence type="ECO:0000313" key="2">
    <source>
        <dbReference type="Proteomes" id="UP001150924"/>
    </source>
</evidence>
<sequence>MRTAKILGTLVLLAALGVGVAFWLRHQEVNEQRVASAREAASRATKATLTGEDACWLVMDFYHSGRGRMGRAPLVECAGEMVAVPGGYKLTRVLVEPEFMAGRFVRELCLGRGQGWSVLGEANQLDDCRSLPVGSDDPAADAARRVRGLVAEDVARARAAVKTALAQPAPPETCASLAPAEGTAHLDARRLEPGTPIPAWTNMIPHDPAFELCADPDAADPQAEFACKQRRPWTHVIVAQVEHIEPPQRHPGAREFSGGQAVGELWLVDVAAARAICRRPFAAKMPELVLEASVETTFLDAVRRALDDAEAGFRAPPRP</sequence>
<comment type="caution">
    <text evidence="1">The sequence shown here is derived from an EMBL/GenBank/DDBJ whole genome shotgun (WGS) entry which is preliminary data.</text>
</comment>
<evidence type="ECO:0000313" key="1">
    <source>
        <dbReference type="EMBL" id="MCY1004094.1"/>
    </source>
</evidence>
<dbReference type="AlphaFoldDB" id="A0A9X3IV52"/>